<evidence type="ECO:0000313" key="2">
    <source>
        <dbReference type="Proteomes" id="UP000004116"/>
    </source>
</evidence>
<keyword evidence="2" id="KW-1185">Reference proteome</keyword>
<organism evidence="1 2">
    <name type="scientific">Candidatus Regiella insecticola 5.15</name>
    <dbReference type="NCBI Taxonomy" id="1005043"/>
    <lineage>
        <taxon>Bacteria</taxon>
        <taxon>Pseudomonadati</taxon>
        <taxon>Pseudomonadota</taxon>
        <taxon>Gammaproteobacteria</taxon>
        <taxon>Enterobacterales</taxon>
        <taxon>Enterobacteriaceae</taxon>
        <taxon>aphid secondary symbionts</taxon>
        <taxon>Candidatus Regiella</taxon>
    </lineage>
</organism>
<sequence length="77" mass="8981">MTNRRIGQQFTANFAKSLFEIFLSDTQLKKKWAKKRSLHTVNEHFEPVFDEVSASTRDFEQGLTQHLVQQPFPQPSS</sequence>
<comment type="caution">
    <text evidence="1">The sequence shown here is derived from an EMBL/GenBank/DDBJ whole genome shotgun (WGS) entry which is preliminary data.</text>
</comment>
<evidence type="ECO:0000313" key="1">
    <source>
        <dbReference type="EMBL" id="EGY29992.1"/>
    </source>
</evidence>
<proteinExistence type="predicted"/>
<protein>
    <submittedName>
        <fullName evidence="1">Uncharacterized protein</fullName>
    </submittedName>
</protein>
<dbReference type="EMBL" id="AGCA01000005">
    <property type="protein sequence ID" value="EGY29992.1"/>
    <property type="molecule type" value="Genomic_DNA"/>
</dbReference>
<accession>G2GW88</accession>
<dbReference type="AlphaFoldDB" id="G2GW88"/>
<gene>
    <name evidence="1" type="ORF">Rin_00000150</name>
</gene>
<dbReference type="Proteomes" id="UP000004116">
    <property type="component" value="Unassembled WGS sequence"/>
</dbReference>
<name>G2GW88_9ENTR</name>
<reference evidence="1 2" key="1">
    <citation type="journal article" date="2012" name="Genome Res.">
        <title>Genomic basis of endosymbiont-conferred protection against an insect parasitoid.</title>
        <authorList>
            <person name="Hansen A.K."/>
            <person name="Vorburger C."/>
            <person name="Moran N.A."/>
        </authorList>
    </citation>
    <scope>NUCLEOTIDE SEQUENCE [LARGE SCALE GENOMIC DNA]</scope>
    <source>
        <strain evidence="2">R5.15</strain>
    </source>
</reference>